<accession>A0A6A6BHC7</accession>
<dbReference type="RefSeq" id="XP_033397653.1">
    <property type="nucleotide sequence ID" value="XM_033545157.1"/>
</dbReference>
<proteinExistence type="predicted"/>
<protein>
    <submittedName>
        <fullName evidence="2">Uncharacterized protein</fullName>
    </submittedName>
</protein>
<dbReference type="AlphaFoldDB" id="A0A6A6BHC7"/>
<gene>
    <name evidence="2" type="ORF">K452DRAFT_332659</name>
</gene>
<keyword evidence="3" id="KW-1185">Reference proteome</keyword>
<evidence type="ECO:0000256" key="1">
    <source>
        <dbReference type="SAM" id="MobiDB-lite"/>
    </source>
</evidence>
<dbReference type="GeneID" id="54302655"/>
<evidence type="ECO:0000313" key="3">
    <source>
        <dbReference type="Proteomes" id="UP000799438"/>
    </source>
</evidence>
<feature type="compositionally biased region" description="Basic residues" evidence="1">
    <location>
        <begin position="26"/>
        <end position="35"/>
    </location>
</feature>
<dbReference type="Proteomes" id="UP000799438">
    <property type="component" value="Unassembled WGS sequence"/>
</dbReference>
<name>A0A6A6BHC7_9PEZI</name>
<reference evidence="2" key="1">
    <citation type="journal article" date="2020" name="Stud. Mycol.">
        <title>101 Dothideomycetes genomes: a test case for predicting lifestyles and emergence of pathogens.</title>
        <authorList>
            <person name="Haridas S."/>
            <person name="Albert R."/>
            <person name="Binder M."/>
            <person name="Bloem J."/>
            <person name="Labutti K."/>
            <person name="Salamov A."/>
            <person name="Andreopoulos B."/>
            <person name="Baker S."/>
            <person name="Barry K."/>
            <person name="Bills G."/>
            <person name="Bluhm B."/>
            <person name="Cannon C."/>
            <person name="Castanera R."/>
            <person name="Culley D."/>
            <person name="Daum C."/>
            <person name="Ezra D."/>
            <person name="Gonzalez J."/>
            <person name="Henrissat B."/>
            <person name="Kuo A."/>
            <person name="Liang C."/>
            <person name="Lipzen A."/>
            <person name="Lutzoni F."/>
            <person name="Magnuson J."/>
            <person name="Mondo S."/>
            <person name="Nolan M."/>
            <person name="Ohm R."/>
            <person name="Pangilinan J."/>
            <person name="Park H.-J."/>
            <person name="Ramirez L."/>
            <person name="Alfaro M."/>
            <person name="Sun H."/>
            <person name="Tritt A."/>
            <person name="Yoshinaga Y."/>
            <person name="Zwiers L.-H."/>
            <person name="Turgeon B."/>
            <person name="Goodwin S."/>
            <person name="Spatafora J."/>
            <person name="Crous P."/>
            <person name="Grigoriev I."/>
        </authorList>
    </citation>
    <scope>NUCLEOTIDE SEQUENCE</scope>
    <source>
        <strain evidence="2">CBS 121167</strain>
    </source>
</reference>
<sequence length="275" mass="28241">MCSPPLITWTSQNGGAWLRHHQLPSNYHPRRRAGHPHAQDAGYEQPLAPRPVYQPGAAPGGPQHGLHQPHGNGYPNGRAAYPPNMPHNPMPGYNGAGPAQAARGAAQFPMAGLGADPMAGPGANYMPGAGAGHMPGPGAGYMPGQGGHPMAGPGANPMMGAGANPMMGPGAHYMGGQGPGLDPDLVPFPQMGGYDDIDDDDLDFDPRNMVIPEWIAGGVLLQAGNGGYDFIPPGRRVEGAPEGVPGGVWVQAPDGGFDFVPALPFGRSFGRGMHG</sequence>
<organism evidence="2 3">
    <name type="scientific">Aplosporella prunicola CBS 121167</name>
    <dbReference type="NCBI Taxonomy" id="1176127"/>
    <lineage>
        <taxon>Eukaryota</taxon>
        <taxon>Fungi</taxon>
        <taxon>Dikarya</taxon>
        <taxon>Ascomycota</taxon>
        <taxon>Pezizomycotina</taxon>
        <taxon>Dothideomycetes</taxon>
        <taxon>Dothideomycetes incertae sedis</taxon>
        <taxon>Botryosphaeriales</taxon>
        <taxon>Aplosporellaceae</taxon>
        <taxon>Aplosporella</taxon>
    </lineage>
</organism>
<feature type="region of interest" description="Disordered" evidence="1">
    <location>
        <begin position="26"/>
        <end position="85"/>
    </location>
</feature>
<dbReference type="EMBL" id="ML995485">
    <property type="protein sequence ID" value="KAF2141941.1"/>
    <property type="molecule type" value="Genomic_DNA"/>
</dbReference>
<evidence type="ECO:0000313" key="2">
    <source>
        <dbReference type="EMBL" id="KAF2141941.1"/>
    </source>
</evidence>
<feature type="compositionally biased region" description="Low complexity" evidence="1">
    <location>
        <begin position="64"/>
        <end position="73"/>
    </location>
</feature>